<comment type="caution">
    <text evidence="12">The sequence shown here is derived from an EMBL/GenBank/DDBJ whole genome shotgun (WGS) entry which is preliminary data.</text>
</comment>
<keyword evidence="6" id="KW-0325">Glycoprotein</keyword>
<dbReference type="InterPro" id="IPR057530">
    <property type="entry name" value="TIM-barrel_MTC6"/>
</dbReference>
<evidence type="ECO:0000256" key="3">
    <source>
        <dbReference type="ARBA" id="ARBA00022729"/>
    </source>
</evidence>
<reference evidence="12 13" key="1">
    <citation type="journal article" date="2014" name="BMC Genomics">
        <title>Adaptive genomic structural variation in the grape powdery mildew pathogen, Erysiphe necator.</title>
        <authorList>
            <person name="Jones L."/>
            <person name="Riaz S."/>
            <person name="Morales-Cruz A."/>
            <person name="Amrine K.C."/>
            <person name="McGuire B."/>
            <person name="Gubler W.D."/>
            <person name="Walker M.A."/>
            <person name="Cantu D."/>
        </authorList>
    </citation>
    <scope>NUCLEOTIDE SEQUENCE [LARGE SCALE GENOMIC DNA]</scope>
    <source>
        <strain evidence="13">c</strain>
    </source>
</reference>
<dbReference type="GO" id="GO:0016020">
    <property type="term" value="C:membrane"/>
    <property type="evidence" value="ECO:0007669"/>
    <property type="project" value="UniProtKB-SubCell"/>
</dbReference>
<evidence type="ECO:0000256" key="8">
    <source>
        <dbReference type="ARBA" id="ARBA00038159"/>
    </source>
</evidence>
<accession>A0A0B1PCE8</accession>
<dbReference type="PANTHER" id="PTHR35518">
    <property type="entry name" value="MAINTENANCE OF TELOMOERE CAPPING"/>
    <property type="match status" value="1"/>
</dbReference>
<keyword evidence="13" id="KW-1185">Reference proteome</keyword>
<keyword evidence="2 10" id="KW-0812">Transmembrane</keyword>
<dbReference type="HOGENOM" id="CLU_033723_0_0_1"/>
<dbReference type="Proteomes" id="UP000030854">
    <property type="component" value="Unassembled WGS sequence"/>
</dbReference>
<evidence type="ECO:0000256" key="4">
    <source>
        <dbReference type="ARBA" id="ARBA00022989"/>
    </source>
</evidence>
<dbReference type="OMA" id="WGTIDPQ"/>
<evidence type="ECO:0000256" key="6">
    <source>
        <dbReference type="ARBA" id="ARBA00023180"/>
    </source>
</evidence>
<keyword evidence="3" id="KW-0732">Signal</keyword>
<feature type="transmembrane region" description="Helical" evidence="10">
    <location>
        <begin position="575"/>
        <end position="598"/>
    </location>
</feature>
<evidence type="ECO:0000256" key="10">
    <source>
        <dbReference type="SAM" id="Phobius"/>
    </source>
</evidence>
<evidence type="ECO:0000256" key="9">
    <source>
        <dbReference type="ARBA" id="ARBA00039865"/>
    </source>
</evidence>
<proteinExistence type="inferred from homology"/>
<evidence type="ECO:0000256" key="5">
    <source>
        <dbReference type="ARBA" id="ARBA00023136"/>
    </source>
</evidence>
<protein>
    <recommendedName>
        <fullName evidence="9">Maintenance of telomere capping protein 6</fullName>
    </recommendedName>
</protein>
<keyword evidence="4 10" id="KW-1133">Transmembrane helix</keyword>
<dbReference type="InterPro" id="IPR051008">
    <property type="entry name" value="Telomere_Capping_Maintenance"/>
</dbReference>
<evidence type="ECO:0000313" key="13">
    <source>
        <dbReference type="Proteomes" id="UP000030854"/>
    </source>
</evidence>
<evidence type="ECO:0000256" key="7">
    <source>
        <dbReference type="ARBA" id="ARBA00037703"/>
    </source>
</evidence>
<dbReference type="PANTHER" id="PTHR35518:SF2">
    <property type="entry name" value="MAINTENANCE OF TELOMERE CAPPING PROTEIN 6"/>
    <property type="match status" value="1"/>
</dbReference>
<sequence>MIENHLRITAEAQHKPSTLFLSERDLSLTVPINFVANPGVSVTSTCFSNKKYIDKDFSSCLWNLLEVGFRRLEIDIYWDEGNSQYSLCPATFSKSSLDPEITATPTLSITSVGTTSLVSATSFSNPDVAHQLTPRVRRDTASTSASLQPDIINTLEQNVQILGPYACTESLNLELLLTQLLKYLRKTDNVLEAHLIFVILNLHASAFVNTTDLIQPKPKAFPNYQKLVGHTLSSNFSSYLYTPSHLRSDRANLNESWYKVTSRYKTSSDYYLQDVDKNGAFYSEDGWPAESYIEFALGKRILLGWGSVDSQMSGYNFSGDSEIIFPSDYLKNKNTNLSVTSTGEITEGCFLHNETQMISSINSSWAIEPEFSNFNYPTSKSDDLSSFLHLTSNINNCGISPFLYNNLLNSSAKDLQPYRAYINSTSWSWAPNEPRSDSISTLDNGTNSYRRCATAHLALSGRWTVADCLQNIFSACRAHGHPYKWLISSRATTFDLAHNSCPQGYIFAAPRTALENAYLNQELSRSERNWVGDVKCWVAFESRDVDGCWVVGGKNNTCPYADNRTTLETIRKRTLLIPTVAAIVILVLTALTILAKAARNRREGRRLRRQQSVAYEGVPR</sequence>
<evidence type="ECO:0000259" key="11">
    <source>
        <dbReference type="Pfam" id="PF25506"/>
    </source>
</evidence>
<feature type="domain" description="MTC6 partial TIM-barrel" evidence="11">
    <location>
        <begin position="20"/>
        <end position="418"/>
    </location>
</feature>
<comment type="subcellular location">
    <subcellularLocation>
        <location evidence="1">Membrane</location>
        <topology evidence="1">Single-pass type I membrane protein</topology>
    </subcellularLocation>
</comment>
<name>A0A0B1PCE8_UNCNE</name>
<comment type="similarity">
    <text evidence="8">Belongs to the MTC6 family.</text>
</comment>
<gene>
    <name evidence="12" type="ORF">EV44_g0680</name>
</gene>
<keyword evidence="12" id="KW-0430">Lectin</keyword>
<keyword evidence="5 10" id="KW-0472">Membrane</keyword>
<organism evidence="12 13">
    <name type="scientific">Uncinula necator</name>
    <name type="common">Grape powdery mildew</name>
    <dbReference type="NCBI Taxonomy" id="52586"/>
    <lineage>
        <taxon>Eukaryota</taxon>
        <taxon>Fungi</taxon>
        <taxon>Dikarya</taxon>
        <taxon>Ascomycota</taxon>
        <taxon>Pezizomycotina</taxon>
        <taxon>Leotiomycetes</taxon>
        <taxon>Erysiphales</taxon>
        <taxon>Erysiphaceae</taxon>
        <taxon>Erysiphe</taxon>
    </lineage>
</organism>
<dbReference type="AlphaFoldDB" id="A0A0B1PCE8"/>
<dbReference type="STRING" id="52586.A0A0B1PCE8"/>
<evidence type="ECO:0000256" key="2">
    <source>
        <dbReference type="ARBA" id="ARBA00022692"/>
    </source>
</evidence>
<dbReference type="GO" id="GO:0030246">
    <property type="term" value="F:carbohydrate binding"/>
    <property type="evidence" value="ECO:0007669"/>
    <property type="project" value="UniProtKB-KW"/>
</dbReference>
<dbReference type="Pfam" id="PF25506">
    <property type="entry name" value="TIM-barrel_MTC6"/>
    <property type="match status" value="1"/>
</dbReference>
<evidence type="ECO:0000313" key="12">
    <source>
        <dbReference type="EMBL" id="KHJ34294.1"/>
    </source>
</evidence>
<evidence type="ECO:0000256" key="1">
    <source>
        <dbReference type="ARBA" id="ARBA00004479"/>
    </source>
</evidence>
<dbReference type="EMBL" id="JNVN01000957">
    <property type="protein sequence ID" value="KHJ34294.1"/>
    <property type="molecule type" value="Genomic_DNA"/>
</dbReference>
<comment type="function">
    <text evidence="7">May be involved in telomere capping.</text>
</comment>